<dbReference type="GO" id="GO:0031177">
    <property type="term" value="F:phosphopantetheine binding"/>
    <property type="evidence" value="ECO:0007669"/>
    <property type="project" value="TreeGrafter"/>
</dbReference>
<dbReference type="GO" id="GO:0044550">
    <property type="term" value="P:secondary metabolite biosynthetic process"/>
    <property type="evidence" value="ECO:0007669"/>
    <property type="project" value="TreeGrafter"/>
</dbReference>
<protein>
    <recommendedName>
        <fullName evidence="2">Condensation domain-containing protein</fullName>
    </recommendedName>
</protein>
<evidence type="ECO:0000313" key="3">
    <source>
        <dbReference type="EMBL" id="KAK4178434.1"/>
    </source>
</evidence>
<keyword evidence="4" id="KW-1185">Reference proteome</keyword>
<evidence type="ECO:0000256" key="1">
    <source>
        <dbReference type="SAM" id="MobiDB-lite"/>
    </source>
</evidence>
<accession>A0AAN7A9M7</accession>
<feature type="non-terminal residue" evidence="3">
    <location>
        <position position="1"/>
    </location>
</feature>
<gene>
    <name evidence="3" type="ORF">QBC36DRAFT_182663</name>
</gene>
<comment type="caution">
    <text evidence="3">The sequence shown here is derived from an EMBL/GenBank/DDBJ whole genome shotgun (WGS) entry which is preliminary data.</text>
</comment>
<dbReference type="Proteomes" id="UP001302321">
    <property type="component" value="Unassembled WGS sequence"/>
</dbReference>
<sequence length="225" mass="25114">QQPSLLSLLVSSTETSPTHHQSSQKAIIYLPEIKASSLKPFSVQNSITPASIFDAAWAQTLSAYTHSPNVTFEYVVSGRDEDVPGVFDIVGPLINVLPYHIADVSREGGPEQLAHLAQVMQQQRDEDSAHTSSNRRPTAVETEMLRMDDDLRKSRDPWHFEVLIRVMHITDDDTFKPSFEFDPLFFDRDGMVEVAEDFWGRVEAIVASAVNKSSQVKSGAKLDLT</sequence>
<dbReference type="InterPro" id="IPR001242">
    <property type="entry name" value="Condensation_dom"/>
</dbReference>
<dbReference type="AlphaFoldDB" id="A0AAN7A9M7"/>
<proteinExistence type="predicted"/>
<dbReference type="Gene3D" id="3.30.559.30">
    <property type="entry name" value="Nonribosomal peptide synthetase, condensation domain"/>
    <property type="match status" value="1"/>
</dbReference>
<feature type="region of interest" description="Disordered" evidence="1">
    <location>
        <begin position="120"/>
        <end position="145"/>
    </location>
</feature>
<evidence type="ECO:0000313" key="4">
    <source>
        <dbReference type="Proteomes" id="UP001302321"/>
    </source>
</evidence>
<dbReference type="PANTHER" id="PTHR45527">
    <property type="entry name" value="NONRIBOSOMAL PEPTIDE SYNTHETASE"/>
    <property type="match status" value="1"/>
</dbReference>
<dbReference type="EMBL" id="MU866139">
    <property type="protein sequence ID" value="KAK4178434.1"/>
    <property type="molecule type" value="Genomic_DNA"/>
</dbReference>
<dbReference type="GO" id="GO:0043041">
    <property type="term" value="P:amino acid activation for nonribosomal peptide biosynthetic process"/>
    <property type="evidence" value="ECO:0007669"/>
    <property type="project" value="TreeGrafter"/>
</dbReference>
<organism evidence="3 4">
    <name type="scientific">Triangularia setosa</name>
    <dbReference type="NCBI Taxonomy" id="2587417"/>
    <lineage>
        <taxon>Eukaryota</taxon>
        <taxon>Fungi</taxon>
        <taxon>Dikarya</taxon>
        <taxon>Ascomycota</taxon>
        <taxon>Pezizomycotina</taxon>
        <taxon>Sordariomycetes</taxon>
        <taxon>Sordariomycetidae</taxon>
        <taxon>Sordariales</taxon>
        <taxon>Podosporaceae</taxon>
        <taxon>Triangularia</taxon>
    </lineage>
</organism>
<dbReference type="GO" id="GO:0005737">
    <property type="term" value="C:cytoplasm"/>
    <property type="evidence" value="ECO:0007669"/>
    <property type="project" value="TreeGrafter"/>
</dbReference>
<feature type="domain" description="Condensation" evidence="2">
    <location>
        <begin position="16"/>
        <end position="122"/>
    </location>
</feature>
<dbReference type="PANTHER" id="PTHR45527:SF1">
    <property type="entry name" value="FATTY ACID SYNTHASE"/>
    <property type="match status" value="1"/>
</dbReference>
<dbReference type="Pfam" id="PF00668">
    <property type="entry name" value="Condensation"/>
    <property type="match status" value="1"/>
</dbReference>
<reference evidence="3" key="1">
    <citation type="journal article" date="2023" name="Mol. Phylogenet. Evol.">
        <title>Genome-scale phylogeny and comparative genomics of the fungal order Sordariales.</title>
        <authorList>
            <person name="Hensen N."/>
            <person name="Bonometti L."/>
            <person name="Westerberg I."/>
            <person name="Brannstrom I.O."/>
            <person name="Guillou S."/>
            <person name="Cros-Aarteil S."/>
            <person name="Calhoun S."/>
            <person name="Haridas S."/>
            <person name="Kuo A."/>
            <person name="Mondo S."/>
            <person name="Pangilinan J."/>
            <person name="Riley R."/>
            <person name="LaButti K."/>
            <person name="Andreopoulos B."/>
            <person name="Lipzen A."/>
            <person name="Chen C."/>
            <person name="Yan M."/>
            <person name="Daum C."/>
            <person name="Ng V."/>
            <person name="Clum A."/>
            <person name="Steindorff A."/>
            <person name="Ohm R.A."/>
            <person name="Martin F."/>
            <person name="Silar P."/>
            <person name="Natvig D.O."/>
            <person name="Lalanne C."/>
            <person name="Gautier V."/>
            <person name="Ament-Velasquez S.L."/>
            <person name="Kruys A."/>
            <person name="Hutchinson M.I."/>
            <person name="Powell A.J."/>
            <person name="Barry K."/>
            <person name="Miller A.N."/>
            <person name="Grigoriev I.V."/>
            <person name="Debuchy R."/>
            <person name="Gladieux P."/>
            <person name="Hiltunen Thoren M."/>
            <person name="Johannesson H."/>
        </authorList>
    </citation>
    <scope>NUCLEOTIDE SEQUENCE</scope>
    <source>
        <strain evidence="3">CBS 892.96</strain>
    </source>
</reference>
<evidence type="ECO:0000259" key="2">
    <source>
        <dbReference type="Pfam" id="PF00668"/>
    </source>
</evidence>
<name>A0AAN7A9M7_9PEZI</name>
<dbReference type="SUPFAM" id="SSF52777">
    <property type="entry name" value="CoA-dependent acyltransferases"/>
    <property type="match status" value="1"/>
</dbReference>
<dbReference type="GO" id="GO:0003824">
    <property type="term" value="F:catalytic activity"/>
    <property type="evidence" value="ECO:0007669"/>
    <property type="project" value="InterPro"/>
</dbReference>
<reference evidence="3" key="2">
    <citation type="submission" date="2023-05" db="EMBL/GenBank/DDBJ databases">
        <authorList>
            <consortium name="Lawrence Berkeley National Laboratory"/>
            <person name="Steindorff A."/>
            <person name="Hensen N."/>
            <person name="Bonometti L."/>
            <person name="Westerberg I."/>
            <person name="Brannstrom I.O."/>
            <person name="Guillou S."/>
            <person name="Cros-Aarteil S."/>
            <person name="Calhoun S."/>
            <person name="Haridas S."/>
            <person name="Kuo A."/>
            <person name="Mondo S."/>
            <person name="Pangilinan J."/>
            <person name="Riley R."/>
            <person name="Labutti K."/>
            <person name="Andreopoulos B."/>
            <person name="Lipzen A."/>
            <person name="Chen C."/>
            <person name="Yanf M."/>
            <person name="Daum C."/>
            <person name="Ng V."/>
            <person name="Clum A."/>
            <person name="Ohm R."/>
            <person name="Martin F."/>
            <person name="Silar P."/>
            <person name="Natvig D."/>
            <person name="Lalanne C."/>
            <person name="Gautier V."/>
            <person name="Ament-Velasquez S.L."/>
            <person name="Kruys A."/>
            <person name="Hutchinson M.I."/>
            <person name="Powell A.J."/>
            <person name="Barry K."/>
            <person name="Miller A.N."/>
            <person name="Grigoriev I.V."/>
            <person name="Debuchy R."/>
            <person name="Gladieux P."/>
            <person name="Thoren M.H."/>
            <person name="Johannesson H."/>
        </authorList>
    </citation>
    <scope>NUCLEOTIDE SEQUENCE</scope>
    <source>
        <strain evidence="3">CBS 892.96</strain>
    </source>
</reference>